<protein>
    <recommendedName>
        <fullName evidence="1">SGNH hydrolase-type esterase domain-containing protein</fullName>
    </recommendedName>
</protein>
<evidence type="ECO:0000313" key="2">
    <source>
        <dbReference type="EMBL" id="QKV55606.1"/>
    </source>
</evidence>
<dbReference type="EMBL" id="CP054841">
    <property type="protein sequence ID" value="QKV55606.1"/>
    <property type="molecule type" value="Genomic_DNA"/>
</dbReference>
<dbReference type="SUPFAM" id="SSF52266">
    <property type="entry name" value="SGNH hydrolase"/>
    <property type="match status" value="1"/>
</dbReference>
<proteinExistence type="predicted"/>
<dbReference type="InterPro" id="IPR036514">
    <property type="entry name" value="SGNH_hydro_sf"/>
</dbReference>
<geneLocation type="plasmid" evidence="2 3">
    <name>unnamed1</name>
</geneLocation>
<dbReference type="RefSeq" id="WP_175506392.1">
    <property type="nucleotide sequence ID" value="NZ_CP054841.1"/>
</dbReference>
<dbReference type="Pfam" id="PF13472">
    <property type="entry name" value="Lipase_GDSL_2"/>
    <property type="match status" value="1"/>
</dbReference>
<dbReference type="Gene3D" id="3.40.50.1110">
    <property type="entry name" value="SGNH hydrolase"/>
    <property type="match status" value="1"/>
</dbReference>
<dbReference type="AlphaFoldDB" id="A0A6N1XCI5"/>
<keyword evidence="3" id="KW-1185">Reference proteome</keyword>
<dbReference type="PANTHER" id="PTHR30383:SF5">
    <property type="entry name" value="SGNH HYDROLASE-TYPE ESTERASE DOMAIN-CONTAINING PROTEIN"/>
    <property type="match status" value="1"/>
</dbReference>
<dbReference type="PANTHER" id="PTHR30383">
    <property type="entry name" value="THIOESTERASE 1/PROTEASE 1/LYSOPHOSPHOLIPASE L1"/>
    <property type="match status" value="1"/>
</dbReference>
<evidence type="ECO:0000313" key="3">
    <source>
        <dbReference type="Proteomes" id="UP000509579"/>
    </source>
</evidence>
<name>A0A6N1XCI5_9BURK</name>
<dbReference type="InterPro" id="IPR013830">
    <property type="entry name" value="SGNH_hydro"/>
</dbReference>
<dbReference type="GO" id="GO:0004622">
    <property type="term" value="F:phosphatidylcholine lysophospholipase activity"/>
    <property type="evidence" value="ECO:0007669"/>
    <property type="project" value="TreeGrafter"/>
</dbReference>
<dbReference type="KEGG" id="aant:HUK68_22120"/>
<sequence length="250" mass="27040">MHKPSRLVRPALLAMLVGAVLMASGCAPWRLNEARALVERSEPLQRLPADPAQRLLIVGDSTGVGTGATSPQTSLAGLLAQAWPRLEIDNRAKNGATFADVRGQLEAATGRYDLVLVQAGGNDVMRLRSESAMRGDIERVAELARARSAHVLIMPAGNVGNAPLFFPPVSWYLSARSRTLHGLVREAAARHQAVYVDRYQERAQDPMARQPDLMYAADGLHPSDAGYSNWFEVLSQQASLSALLAPSQAR</sequence>
<organism evidence="2 3">
    <name type="scientific">Comamonas antarctica</name>
    <dbReference type="NCBI Taxonomy" id="2743470"/>
    <lineage>
        <taxon>Bacteria</taxon>
        <taxon>Pseudomonadati</taxon>
        <taxon>Pseudomonadota</taxon>
        <taxon>Betaproteobacteria</taxon>
        <taxon>Burkholderiales</taxon>
        <taxon>Comamonadaceae</taxon>
        <taxon>Comamonas</taxon>
    </lineage>
</organism>
<dbReference type="InterPro" id="IPR051532">
    <property type="entry name" value="Ester_Hydrolysis_Enzymes"/>
</dbReference>
<dbReference type="PROSITE" id="PS51257">
    <property type="entry name" value="PROKAR_LIPOPROTEIN"/>
    <property type="match status" value="1"/>
</dbReference>
<reference evidence="2 3" key="1">
    <citation type="submission" date="2020-06" db="EMBL/GenBank/DDBJ databases">
        <title>Acidovorax antarctica sp. nov., isolated from Corinth ice sheet soil, Antarctic Fields Peninsula.</title>
        <authorList>
            <person name="Xu Q."/>
            <person name="Peng F."/>
        </authorList>
    </citation>
    <scope>NUCLEOTIDE SEQUENCE [LARGE SCALE GENOMIC DNA]</scope>
    <source>
        <strain evidence="2 3">16-35-5</strain>
        <plasmid evidence="2 3">unnamed1</plasmid>
    </source>
</reference>
<accession>A0A6N1XCI5</accession>
<evidence type="ECO:0000259" key="1">
    <source>
        <dbReference type="Pfam" id="PF13472"/>
    </source>
</evidence>
<dbReference type="Proteomes" id="UP000509579">
    <property type="component" value="Plasmid unnamed1"/>
</dbReference>
<gene>
    <name evidence="2" type="ORF">HUK68_22120</name>
</gene>
<feature type="domain" description="SGNH hydrolase-type esterase" evidence="1">
    <location>
        <begin position="58"/>
        <end position="227"/>
    </location>
</feature>
<keyword evidence="2" id="KW-0614">Plasmid</keyword>